<keyword evidence="5 13" id="KW-0418">Kinase</keyword>
<sequence>MYGIHHLLSLILNKHNALDSYFDLTIKSDLPAERGMGSSAATAVALTRALYHYFGWELSHSKLLQLANVSEIDMHGNPSGLDAATAASANPIWMIKDYALTPIPIKMDGCLLICDSGIKGRTGEAVSSVRTLFNENPNLTSRILDRLSELTFDAKNELAKNKIIKLGKTLDQAQTQLEKLGVSNDKLNRLITASRTLGSLGSKLTGGGRGGCFICLMRDQKAAEKAAVHLKKLGVTQTWTQPLALRAKEEVN</sequence>
<dbReference type="InterPro" id="IPR020568">
    <property type="entry name" value="Ribosomal_Su5_D2-typ_SF"/>
</dbReference>
<keyword evidence="4" id="KW-0547">Nucleotide-binding</keyword>
<keyword evidence="8" id="KW-0443">Lipid metabolism</keyword>
<dbReference type="Proteomes" id="UP000051686">
    <property type="component" value="Unassembled WGS sequence"/>
</dbReference>
<gene>
    <name evidence="13" type="ORF">FD46_GL001342</name>
</gene>
<name>A0A0R1M7V1_9LACO</name>
<dbReference type="SUPFAM" id="SSF54211">
    <property type="entry name" value="Ribosomal protein S5 domain 2-like"/>
    <property type="match status" value="1"/>
</dbReference>
<dbReference type="GO" id="GO:0004496">
    <property type="term" value="F:mevalonate kinase activity"/>
    <property type="evidence" value="ECO:0007669"/>
    <property type="project" value="InterPro"/>
</dbReference>
<dbReference type="NCBIfam" id="TIGR00549">
    <property type="entry name" value="mevalon_kin"/>
    <property type="match status" value="1"/>
</dbReference>
<keyword evidence="7" id="KW-0460">Magnesium</keyword>
<feature type="domain" description="GHMP kinase C-terminal" evidence="12">
    <location>
        <begin position="158"/>
        <end position="233"/>
    </location>
</feature>
<dbReference type="UniPathway" id="UPA00057">
    <property type="reaction ID" value="UER00098"/>
</dbReference>
<evidence type="ECO:0000256" key="4">
    <source>
        <dbReference type="ARBA" id="ARBA00022741"/>
    </source>
</evidence>
<comment type="pathway">
    <text evidence="9">Isoprenoid biosynthesis; isopentenyl diphosphate biosynthesis via mevalonate pathway; isopentenyl diphosphate from (R)-mevalonate: step 1/3.</text>
</comment>
<keyword evidence="1" id="KW-0963">Cytoplasm</keyword>
<keyword evidence="3" id="KW-0808">Transferase</keyword>
<dbReference type="EMBL" id="AZEH01000039">
    <property type="protein sequence ID" value="KRL04222.1"/>
    <property type="molecule type" value="Genomic_DNA"/>
</dbReference>
<dbReference type="Gene3D" id="3.30.70.890">
    <property type="entry name" value="GHMP kinase, C-terminal domain"/>
    <property type="match status" value="1"/>
</dbReference>
<dbReference type="GO" id="GO:0019287">
    <property type="term" value="P:isopentenyl diphosphate biosynthetic process, mevalonate pathway"/>
    <property type="evidence" value="ECO:0007669"/>
    <property type="project" value="UniProtKB-UniPathway"/>
</dbReference>
<dbReference type="AlphaFoldDB" id="A0A0R1M7V1"/>
<accession>A0A0R1M7V1</accession>
<evidence type="ECO:0000256" key="8">
    <source>
        <dbReference type="ARBA" id="ARBA00023098"/>
    </source>
</evidence>
<feature type="domain" description="GHMP kinase N-terminal" evidence="11">
    <location>
        <begin position="12"/>
        <end position="87"/>
    </location>
</feature>
<evidence type="ECO:0000256" key="10">
    <source>
        <dbReference type="SAM" id="Coils"/>
    </source>
</evidence>
<evidence type="ECO:0000313" key="13">
    <source>
        <dbReference type="EMBL" id="KRL04222.1"/>
    </source>
</evidence>
<dbReference type="PANTHER" id="PTHR43290:SF2">
    <property type="entry name" value="MEVALONATE KINASE"/>
    <property type="match status" value="1"/>
</dbReference>
<dbReference type="InterPro" id="IPR013750">
    <property type="entry name" value="GHMP_kinase_C_dom"/>
</dbReference>
<dbReference type="STRING" id="1423777.FD46_GL001342"/>
<dbReference type="GO" id="GO:0005524">
    <property type="term" value="F:ATP binding"/>
    <property type="evidence" value="ECO:0007669"/>
    <property type="project" value="UniProtKB-KW"/>
</dbReference>
<dbReference type="PRINTS" id="PR00959">
    <property type="entry name" value="MEVGALKINASE"/>
</dbReference>
<evidence type="ECO:0000259" key="12">
    <source>
        <dbReference type="Pfam" id="PF08544"/>
    </source>
</evidence>
<dbReference type="Pfam" id="PF00288">
    <property type="entry name" value="GHMP_kinases_N"/>
    <property type="match status" value="1"/>
</dbReference>
<keyword evidence="14" id="KW-1185">Reference proteome</keyword>
<dbReference type="Gene3D" id="3.30.230.10">
    <property type="match status" value="1"/>
</dbReference>
<proteinExistence type="predicted"/>
<evidence type="ECO:0000256" key="5">
    <source>
        <dbReference type="ARBA" id="ARBA00022777"/>
    </source>
</evidence>
<evidence type="ECO:0000256" key="6">
    <source>
        <dbReference type="ARBA" id="ARBA00022840"/>
    </source>
</evidence>
<dbReference type="InterPro" id="IPR006204">
    <property type="entry name" value="GHMP_kinase_N_dom"/>
</dbReference>
<dbReference type="SUPFAM" id="SSF55060">
    <property type="entry name" value="GHMP Kinase, C-terminal domain"/>
    <property type="match status" value="1"/>
</dbReference>
<keyword evidence="10" id="KW-0175">Coiled coil</keyword>
<keyword evidence="2" id="KW-0444">Lipid biosynthesis</keyword>
<dbReference type="InterPro" id="IPR006205">
    <property type="entry name" value="Mev_gal_kin"/>
</dbReference>
<feature type="coiled-coil region" evidence="10">
    <location>
        <begin position="156"/>
        <end position="190"/>
    </location>
</feature>
<dbReference type="Pfam" id="PF08544">
    <property type="entry name" value="GHMP_kinases_C"/>
    <property type="match status" value="1"/>
</dbReference>
<evidence type="ECO:0000256" key="3">
    <source>
        <dbReference type="ARBA" id="ARBA00022679"/>
    </source>
</evidence>
<evidence type="ECO:0000256" key="7">
    <source>
        <dbReference type="ARBA" id="ARBA00022842"/>
    </source>
</evidence>
<dbReference type="PANTHER" id="PTHR43290">
    <property type="entry name" value="MEVALONATE KINASE"/>
    <property type="match status" value="1"/>
</dbReference>
<dbReference type="InterPro" id="IPR036554">
    <property type="entry name" value="GHMP_kinase_C_sf"/>
</dbReference>
<evidence type="ECO:0000256" key="1">
    <source>
        <dbReference type="ARBA" id="ARBA00022490"/>
    </source>
</evidence>
<dbReference type="GO" id="GO:0005829">
    <property type="term" value="C:cytosol"/>
    <property type="evidence" value="ECO:0007669"/>
    <property type="project" value="TreeGrafter"/>
</dbReference>
<evidence type="ECO:0000259" key="11">
    <source>
        <dbReference type="Pfam" id="PF00288"/>
    </source>
</evidence>
<dbReference type="InterPro" id="IPR014721">
    <property type="entry name" value="Ribsml_uS5_D2-typ_fold_subgr"/>
</dbReference>
<evidence type="ECO:0000313" key="14">
    <source>
        <dbReference type="Proteomes" id="UP000051686"/>
    </source>
</evidence>
<dbReference type="PATRIC" id="fig|1423777.3.peg.1387"/>
<reference evidence="13 14" key="1">
    <citation type="journal article" date="2015" name="Genome Announc.">
        <title>Expanding the biotechnology potential of lactobacilli through comparative genomics of 213 strains and associated genera.</title>
        <authorList>
            <person name="Sun Z."/>
            <person name="Harris H.M."/>
            <person name="McCann A."/>
            <person name="Guo C."/>
            <person name="Argimon S."/>
            <person name="Zhang W."/>
            <person name="Yang X."/>
            <person name="Jeffery I.B."/>
            <person name="Cooney J.C."/>
            <person name="Kagawa T.F."/>
            <person name="Liu W."/>
            <person name="Song Y."/>
            <person name="Salvetti E."/>
            <person name="Wrobel A."/>
            <person name="Rasinkangas P."/>
            <person name="Parkhill J."/>
            <person name="Rea M.C."/>
            <person name="O'Sullivan O."/>
            <person name="Ritari J."/>
            <person name="Douillard F.P."/>
            <person name="Paul Ross R."/>
            <person name="Yang R."/>
            <person name="Briner A.E."/>
            <person name="Felis G.E."/>
            <person name="de Vos W.M."/>
            <person name="Barrangou R."/>
            <person name="Klaenhammer T.R."/>
            <person name="Caufield P.W."/>
            <person name="Cui Y."/>
            <person name="Zhang H."/>
            <person name="O'Toole P.W."/>
        </authorList>
    </citation>
    <scope>NUCLEOTIDE SEQUENCE [LARGE SCALE GENOMIC DNA]</scope>
    <source>
        <strain evidence="13 14">DSM 19972</strain>
    </source>
</reference>
<evidence type="ECO:0000256" key="2">
    <source>
        <dbReference type="ARBA" id="ARBA00022516"/>
    </source>
</evidence>
<protein>
    <submittedName>
        <fullName evidence="13">Mevalonate kinase</fullName>
    </submittedName>
</protein>
<comment type="caution">
    <text evidence="13">The sequence shown here is derived from an EMBL/GenBank/DDBJ whole genome shotgun (WGS) entry which is preliminary data.</text>
</comment>
<organism evidence="13 14">
    <name type="scientific">Liquorilactobacillus oeni DSM 19972</name>
    <dbReference type="NCBI Taxonomy" id="1423777"/>
    <lineage>
        <taxon>Bacteria</taxon>
        <taxon>Bacillati</taxon>
        <taxon>Bacillota</taxon>
        <taxon>Bacilli</taxon>
        <taxon>Lactobacillales</taxon>
        <taxon>Lactobacillaceae</taxon>
        <taxon>Liquorilactobacillus</taxon>
    </lineage>
</organism>
<evidence type="ECO:0000256" key="9">
    <source>
        <dbReference type="ARBA" id="ARBA00029438"/>
    </source>
</evidence>
<keyword evidence="6" id="KW-0067">ATP-binding</keyword>